<accession>A0A382Q1E1</accession>
<dbReference type="EMBL" id="UINC01110606">
    <property type="protein sequence ID" value="SVC78222.1"/>
    <property type="molecule type" value="Genomic_DNA"/>
</dbReference>
<organism evidence="1">
    <name type="scientific">marine metagenome</name>
    <dbReference type="NCBI Taxonomy" id="408172"/>
    <lineage>
        <taxon>unclassified sequences</taxon>
        <taxon>metagenomes</taxon>
        <taxon>ecological metagenomes</taxon>
    </lineage>
</organism>
<reference evidence="1" key="1">
    <citation type="submission" date="2018-05" db="EMBL/GenBank/DDBJ databases">
        <authorList>
            <person name="Lanie J.A."/>
            <person name="Ng W.-L."/>
            <person name="Kazmierczak K.M."/>
            <person name="Andrzejewski T.M."/>
            <person name="Davidsen T.M."/>
            <person name="Wayne K.J."/>
            <person name="Tettelin H."/>
            <person name="Glass J.I."/>
            <person name="Rusch D."/>
            <person name="Podicherti R."/>
            <person name="Tsui H.-C.T."/>
            <person name="Winkler M.E."/>
        </authorList>
    </citation>
    <scope>NUCLEOTIDE SEQUENCE</scope>
</reference>
<dbReference type="AlphaFoldDB" id="A0A382Q1E1"/>
<gene>
    <name evidence="1" type="ORF">METZ01_LOCUS331076</name>
</gene>
<dbReference type="PROSITE" id="PS51257">
    <property type="entry name" value="PROKAR_LIPOPROTEIN"/>
    <property type="match status" value="1"/>
</dbReference>
<protein>
    <submittedName>
        <fullName evidence="1">Uncharacterized protein</fullName>
    </submittedName>
</protein>
<evidence type="ECO:0000313" key="1">
    <source>
        <dbReference type="EMBL" id="SVC78222.1"/>
    </source>
</evidence>
<sequence>MRGLALFVIAISFLFSCPVIAAESFLFSGKIKCELSATFIVFDFDKKIALRNNYISSRYKLSNYETKKNKFKKTVHTFSWYDVKDNFLGYWVISDDSGNVEEIKFDREGKMFSVTRACSEFNNGNIGELVWE</sequence>
<name>A0A382Q1E1_9ZZZZ</name>
<proteinExistence type="predicted"/>